<dbReference type="InterPro" id="IPR011335">
    <property type="entry name" value="Restrct_endonuc-II-like"/>
</dbReference>
<reference evidence="7 8" key="1">
    <citation type="submission" date="2019-04" db="EMBL/GenBank/DDBJ databases">
        <authorList>
            <person name="Li Y."/>
            <person name="Wang J."/>
        </authorList>
    </citation>
    <scope>NUCLEOTIDE SEQUENCE [LARGE SCALE GENOMIC DNA]</scope>
    <source>
        <strain evidence="7 8">DSM 14668</strain>
    </source>
</reference>
<evidence type="ECO:0000256" key="1">
    <source>
        <dbReference type="ARBA" id="ARBA00022722"/>
    </source>
</evidence>
<dbReference type="NCBIfam" id="TIGR00632">
    <property type="entry name" value="vsr"/>
    <property type="match status" value="1"/>
</dbReference>
<evidence type="ECO:0000313" key="8">
    <source>
        <dbReference type="Proteomes" id="UP000309215"/>
    </source>
</evidence>
<evidence type="ECO:0000256" key="3">
    <source>
        <dbReference type="ARBA" id="ARBA00022763"/>
    </source>
</evidence>
<evidence type="ECO:0000313" key="7">
    <source>
        <dbReference type="EMBL" id="TKC92128.1"/>
    </source>
</evidence>
<evidence type="ECO:0000256" key="2">
    <source>
        <dbReference type="ARBA" id="ARBA00022759"/>
    </source>
</evidence>
<dbReference type="InterPro" id="IPR004603">
    <property type="entry name" value="DNA_mismatch_endonuc_vsr"/>
</dbReference>
<keyword evidence="3" id="KW-0227">DNA damage</keyword>
<keyword evidence="4" id="KW-0378">Hydrolase</keyword>
<evidence type="ECO:0000256" key="4">
    <source>
        <dbReference type="ARBA" id="ARBA00022801"/>
    </source>
</evidence>
<keyword evidence="1" id="KW-0540">Nuclease</keyword>
<evidence type="ECO:0000256" key="6">
    <source>
        <dbReference type="ARBA" id="ARBA00029466"/>
    </source>
</evidence>
<dbReference type="OrthoDB" id="9801520at2"/>
<dbReference type="EMBL" id="SSMQ01000135">
    <property type="protein sequence ID" value="TKC92128.1"/>
    <property type="molecule type" value="Genomic_DNA"/>
</dbReference>
<sequence>MSRIRSRDTTPERVLRGVLRRAGLRPQPHPKLPGAPDVAFVRRRVAIFLDGCFWHGCPQHYIAPTTRFSFWADKLRRNVERDAEVDAVLQGMGFRLVRLWQHELTYVGGLLARVGAALDEHADPIPPAFCDGKIWWACACGSVDVRVVSVSERGSLKPAGKVRPAAASLRCRSCSRGWIVPVPEKLI</sequence>
<accession>A0A4U1IEN5</accession>
<dbReference type="GO" id="GO:0004519">
    <property type="term" value="F:endonuclease activity"/>
    <property type="evidence" value="ECO:0007669"/>
    <property type="project" value="UniProtKB-KW"/>
</dbReference>
<protein>
    <submittedName>
        <fullName evidence="7">Very short patch repair endonuclease</fullName>
    </submittedName>
</protein>
<dbReference type="GO" id="GO:0006298">
    <property type="term" value="P:mismatch repair"/>
    <property type="evidence" value="ECO:0007669"/>
    <property type="project" value="InterPro"/>
</dbReference>
<dbReference type="Pfam" id="PF03852">
    <property type="entry name" value="Vsr"/>
    <property type="match status" value="1"/>
</dbReference>
<proteinExistence type="inferred from homology"/>
<dbReference type="Gene3D" id="3.40.960.10">
    <property type="entry name" value="VSR Endonuclease"/>
    <property type="match status" value="1"/>
</dbReference>
<comment type="caution">
    <text evidence="7">The sequence shown here is derived from an EMBL/GenBank/DDBJ whole genome shotgun (WGS) entry which is preliminary data.</text>
</comment>
<comment type="similarity">
    <text evidence="6">Belongs to the Vsr family.</text>
</comment>
<dbReference type="SUPFAM" id="SSF52980">
    <property type="entry name" value="Restriction endonuclease-like"/>
    <property type="match status" value="1"/>
</dbReference>
<evidence type="ECO:0000256" key="5">
    <source>
        <dbReference type="ARBA" id="ARBA00023204"/>
    </source>
</evidence>
<gene>
    <name evidence="7" type="ORF">E8A74_50305</name>
</gene>
<dbReference type="CDD" id="cd00221">
    <property type="entry name" value="Vsr"/>
    <property type="match status" value="1"/>
</dbReference>
<name>A0A4U1IEN5_9BACT</name>
<keyword evidence="2 7" id="KW-0255">Endonuclease</keyword>
<dbReference type="AlphaFoldDB" id="A0A4U1IEN5"/>
<keyword evidence="5" id="KW-0234">DNA repair</keyword>
<organism evidence="7 8">
    <name type="scientific">Polyangium fumosum</name>
    <dbReference type="NCBI Taxonomy" id="889272"/>
    <lineage>
        <taxon>Bacteria</taxon>
        <taxon>Pseudomonadati</taxon>
        <taxon>Myxococcota</taxon>
        <taxon>Polyangia</taxon>
        <taxon>Polyangiales</taxon>
        <taxon>Polyangiaceae</taxon>
        <taxon>Polyangium</taxon>
    </lineage>
</organism>
<keyword evidence="8" id="KW-1185">Reference proteome</keyword>
<dbReference type="GO" id="GO:0016787">
    <property type="term" value="F:hydrolase activity"/>
    <property type="evidence" value="ECO:0007669"/>
    <property type="project" value="UniProtKB-KW"/>
</dbReference>
<dbReference type="Proteomes" id="UP000309215">
    <property type="component" value="Unassembled WGS sequence"/>
</dbReference>